<organism evidence="1 2">
    <name type="scientific">Nitzschia inconspicua</name>
    <dbReference type="NCBI Taxonomy" id="303405"/>
    <lineage>
        <taxon>Eukaryota</taxon>
        <taxon>Sar</taxon>
        <taxon>Stramenopiles</taxon>
        <taxon>Ochrophyta</taxon>
        <taxon>Bacillariophyta</taxon>
        <taxon>Bacillariophyceae</taxon>
        <taxon>Bacillariophycidae</taxon>
        <taxon>Bacillariales</taxon>
        <taxon>Bacillariaceae</taxon>
        <taxon>Nitzschia</taxon>
    </lineage>
</organism>
<dbReference type="EMBL" id="JAGRRH010000018">
    <property type="protein sequence ID" value="KAG7350406.1"/>
    <property type="molecule type" value="Genomic_DNA"/>
</dbReference>
<accession>A0A9K3KVS0</accession>
<comment type="caution">
    <text evidence="1">The sequence shown here is derived from an EMBL/GenBank/DDBJ whole genome shotgun (WGS) entry which is preliminary data.</text>
</comment>
<proteinExistence type="predicted"/>
<protein>
    <submittedName>
        <fullName evidence="1">Uncharacterized protein</fullName>
    </submittedName>
</protein>
<keyword evidence="2" id="KW-1185">Reference proteome</keyword>
<reference evidence="1" key="1">
    <citation type="journal article" date="2021" name="Sci. Rep.">
        <title>Diploid genomic architecture of Nitzschia inconspicua, an elite biomass production diatom.</title>
        <authorList>
            <person name="Oliver A."/>
            <person name="Podell S."/>
            <person name="Pinowska A."/>
            <person name="Traller J.C."/>
            <person name="Smith S.R."/>
            <person name="McClure R."/>
            <person name="Beliaev A."/>
            <person name="Bohutskyi P."/>
            <person name="Hill E.A."/>
            <person name="Rabines A."/>
            <person name="Zheng H."/>
            <person name="Allen L.Z."/>
            <person name="Kuo A."/>
            <person name="Grigoriev I.V."/>
            <person name="Allen A.E."/>
            <person name="Hazlebeck D."/>
            <person name="Allen E.E."/>
        </authorList>
    </citation>
    <scope>NUCLEOTIDE SEQUENCE</scope>
    <source>
        <strain evidence="1">Hildebrandi</strain>
    </source>
</reference>
<dbReference type="Proteomes" id="UP000693970">
    <property type="component" value="Unassembled WGS sequence"/>
</dbReference>
<gene>
    <name evidence="1" type="ORF">IV203_009766</name>
</gene>
<sequence>MKQRIDTVIMETPVRHRLEFDSPDNLFNLSFVVIHKVETEDAGSTRIIARLHLNTSSTPRLCGREEWISGALENDGKGFVLSIPSFPCMADKSTTVHYAFPPGIICTNEFFNHDGLNGQQPSDGTVLIKHRGPSLCFWNVVITDPKVRLPLSLTFASLRKLMQRNQIPQADEKFALHVMTGHRDPHAMKLQLRSNPPRDEKLRLIEELYFGEFGTTTQKPYMDDWTSDELAAYCTGHCLTNFDMDPEERDILCNLDFFRLFEEINCNGTTWSGIDPNDSSVDIRPRDWVPILNVIRTLHRRLRTKKATIEQKDELFICHFSSEGSVTGKLVRDWNDKEIDAFFVVFYDVSPIYSRMVLNTFFAIRVQDMLRNVTTGEVADFDELRDYVEDVDDFLRLQNAITHLKNLKQEFCEGLQLQTLYSNVRKDLPALLSTRRKLDVLGGTSELPDDDAPAAFVAANATSTNEPSILIRRTKSA</sequence>
<reference evidence="1" key="2">
    <citation type="submission" date="2021-04" db="EMBL/GenBank/DDBJ databases">
        <authorList>
            <person name="Podell S."/>
        </authorList>
    </citation>
    <scope>NUCLEOTIDE SEQUENCE</scope>
    <source>
        <strain evidence="1">Hildebrandi</strain>
    </source>
</reference>
<name>A0A9K3KVS0_9STRA</name>
<dbReference type="AlphaFoldDB" id="A0A9K3KVS0"/>
<evidence type="ECO:0000313" key="2">
    <source>
        <dbReference type="Proteomes" id="UP000693970"/>
    </source>
</evidence>
<evidence type="ECO:0000313" key="1">
    <source>
        <dbReference type="EMBL" id="KAG7350406.1"/>
    </source>
</evidence>